<dbReference type="Gene3D" id="3.40.190.10">
    <property type="entry name" value="Periplasmic binding protein-like II"/>
    <property type="match status" value="1"/>
</dbReference>
<keyword evidence="4" id="KW-1185">Reference proteome</keyword>
<evidence type="ECO:0000256" key="2">
    <source>
        <dbReference type="SAM" id="SignalP"/>
    </source>
</evidence>
<evidence type="ECO:0000256" key="1">
    <source>
        <dbReference type="ARBA" id="ARBA00006987"/>
    </source>
</evidence>
<comment type="caution">
    <text evidence="3">The sequence shown here is derived from an EMBL/GenBank/DDBJ whole genome shotgun (WGS) entry which is preliminary data.</text>
</comment>
<dbReference type="InterPro" id="IPR006311">
    <property type="entry name" value="TAT_signal"/>
</dbReference>
<dbReference type="RefSeq" id="WP_184707646.1">
    <property type="nucleotide sequence ID" value="NZ_JACHKZ010000009.1"/>
</dbReference>
<dbReference type="InterPro" id="IPR042100">
    <property type="entry name" value="Bug_dom1"/>
</dbReference>
<dbReference type="SUPFAM" id="SSF53850">
    <property type="entry name" value="Periplasmic binding protein-like II"/>
    <property type="match status" value="1"/>
</dbReference>
<feature type="signal peptide" evidence="2">
    <location>
        <begin position="1"/>
        <end position="29"/>
    </location>
</feature>
<dbReference type="PANTHER" id="PTHR42928">
    <property type="entry name" value="TRICARBOXYLATE-BINDING PROTEIN"/>
    <property type="match status" value="1"/>
</dbReference>
<dbReference type="CDD" id="cd13579">
    <property type="entry name" value="PBP2_Bug_NagM"/>
    <property type="match status" value="1"/>
</dbReference>
<keyword evidence="3" id="KW-0675">Receptor</keyword>
<dbReference type="EMBL" id="JACHKZ010000009">
    <property type="protein sequence ID" value="MBB6577821.1"/>
    <property type="molecule type" value="Genomic_DNA"/>
</dbReference>
<keyword evidence="2" id="KW-0732">Signal</keyword>
<name>A0ABR6RF79_9BURK</name>
<feature type="chain" id="PRO_5045674901" evidence="2">
    <location>
        <begin position="30"/>
        <end position="330"/>
    </location>
</feature>
<dbReference type="PANTHER" id="PTHR42928:SF5">
    <property type="entry name" value="BLR1237 PROTEIN"/>
    <property type="match status" value="1"/>
</dbReference>
<proteinExistence type="inferred from homology"/>
<dbReference type="Gene3D" id="3.40.190.150">
    <property type="entry name" value="Bordetella uptake gene, domain 1"/>
    <property type="match status" value="1"/>
</dbReference>
<dbReference type="InterPro" id="IPR005064">
    <property type="entry name" value="BUG"/>
</dbReference>
<sequence length="330" mass="34892">MTLNRRHFSARLLAAGAAVAGLCAKTSWAAAYNKGKPVRLLVGFPPGGGTDAIARLLAEKMKDSLGTSVVVENKPGAGGQIAAQLLKASPADGSTFFVTHDHTISILPQVVRNPGFDPHTDFVPVAGFASFVNALAVPSGLGVKTFDEYLQWIRKQGGKSAVGIPAPASTPEFLVQVINKRFQTDLVSAPYRGSAPMLADMMGNQIPAGIGSVQDFIESQKAGKIRVLAVLGGKRQALLPDVPTFGELGLKGLEDMPYYGMYAPAGTPAEMVNEVSQAVAKAVAAHDVHEQLVAMGLSVGYMTLEQLLAREKAYTGVWQRIIHDSGFKPQ</sequence>
<dbReference type="PROSITE" id="PS51318">
    <property type="entry name" value="TAT"/>
    <property type="match status" value="1"/>
</dbReference>
<evidence type="ECO:0000313" key="3">
    <source>
        <dbReference type="EMBL" id="MBB6577821.1"/>
    </source>
</evidence>
<protein>
    <submittedName>
        <fullName evidence="3">Tripartite-type tricarboxylate transporter receptor subunit TctC</fullName>
    </submittedName>
</protein>
<reference evidence="3 4" key="1">
    <citation type="submission" date="2020-08" db="EMBL/GenBank/DDBJ databases">
        <title>Functional genomics of gut bacteria from endangered species of beetles.</title>
        <authorList>
            <person name="Carlos-Shanley C."/>
        </authorList>
    </citation>
    <scope>NUCLEOTIDE SEQUENCE [LARGE SCALE GENOMIC DNA]</scope>
    <source>
        <strain evidence="3 4">S00124</strain>
    </source>
</reference>
<dbReference type="PIRSF" id="PIRSF017082">
    <property type="entry name" value="YflP"/>
    <property type="match status" value="1"/>
</dbReference>
<evidence type="ECO:0000313" key="4">
    <source>
        <dbReference type="Proteomes" id="UP000562492"/>
    </source>
</evidence>
<dbReference type="Pfam" id="PF03401">
    <property type="entry name" value="TctC"/>
    <property type="match status" value="1"/>
</dbReference>
<accession>A0ABR6RF79</accession>
<comment type="similarity">
    <text evidence="1">Belongs to the UPF0065 (bug) family.</text>
</comment>
<dbReference type="Proteomes" id="UP000562492">
    <property type="component" value="Unassembled WGS sequence"/>
</dbReference>
<organism evidence="3 4">
    <name type="scientific">Comamonas odontotermitis</name>
    <dbReference type="NCBI Taxonomy" id="379895"/>
    <lineage>
        <taxon>Bacteria</taxon>
        <taxon>Pseudomonadati</taxon>
        <taxon>Pseudomonadota</taxon>
        <taxon>Betaproteobacteria</taxon>
        <taxon>Burkholderiales</taxon>
        <taxon>Comamonadaceae</taxon>
        <taxon>Comamonas</taxon>
    </lineage>
</organism>
<gene>
    <name evidence="3" type="ORF">HNP33_001879</name>
</gene>